<feature type="chain" id="PRO_5003668704" evidence="1">
    <location>
        <begin position="26"/>
        <end position="291"/>
    </location>
</feature>
<dbReference type="eggNOG" id="COG0834">
    <property type="taxonomic scope" value="Bacteria"/>
</dbReference>
<accession>I3CBJ7</accession>
<organism evidence="3 4">
    <name type="scientific">Beggiatoa alba B18LD</name>
    <dbReference type="NCBI Taxonomy" id="395493"/>
    <lineage>
        <taxon>Bacteria</taxon>
        <taxon>Pseudomonadati</taxon>
        <taxon>Pseudomonadota</taxon>
        <taxon>Gammaproteobacteria</taxon>
        <taxon>Thiotrichales</taxon>
        <taxon>Thiotrichaceae</taxon>
        <taxon>Beggiatoa</taxon>
    </lineage>
</organism>
<sequence>MSPISQWTFSLLVSTVMFFSFASHAEDKPTLPTAFRVCADPNNLPFSHQNLSGFENKIAELLAKDLKLPIEYTWFPQRMGFIQTTLRKWSDVKGRFECDVVMGVPQRFDMTSNTKPYYRSTYTLVYIKGRGWDDIKTPNDLLQLPDARKQQLKIGMFAPAPSVDWILKHNLINQAVSYQIMNGDPNYYAGQIIEQDLVADKINMVFIWGPVAGYFAYKLKGQQELALLPVDSEAGIRFDFPMAVGVRRGEPEWKETIEQALVRNKTAIHTILTEYHIPLVPETLSTAKGEK</sequence>
<protein>
    <submittedName>
        <fullName evidence="3">Quinoprotein dehydrogenase-associated probable ABC transporter substrate-binding protein</fullName>
    </submittedName>
</protein>
<dbReference type="InterPro" id="IPR001638">
    <property type="entry name" value="Solute-binding_3/MltF_N"/>
</dbReference>
<dbReference type="Proteomes" id="UP000005744">
    <property type="component" value="Unassembled WGS sequence"/>
</dbReference>
<proteinExistence type="predicted"/>
<dbReference type="RefSeq" id="WP_002682505.1">
    <property type="nucleotide sequence ID" value="NZ_JH600070.1"/>
</dbReference>
<evidence type="ECO:0000256" key="1">
    <source>
        <dbReference type="SAM" id="SignalP"/>
    </source>
</evidence>
<dbReference type="NCBIfam" id="TIGR03871">
    <property type="entry name" value="ABC_peri_MoxJ_2"/>
    <property type="match status" value="1"/>
</dbReference>
<dbReference type="Gene3D" id="3.40.190.10">
    <property type="entry name" value="Periplasmic binding protein-like II"/>
    <property type="match status" value="2"/>
</dbReference>
<dbReference type="OrthoDB" id="176845at2"/>
<keyword evidence="1" id="KW-0732">Signal</keyword>
<feature type="signal peptide" evidence="1">
    <location>
        <begin position="1"/>
        <end position="25"/>
    </location>
</feature>
<gene>
    <name evidence="3" type="ORF">BegalDRAFT_0064</name>
</gene>
<dbReference type="AlphaFoldDB" id="I3CBJ7"/>
<dbReference type="STRING" id="395493.BegalDRAFT_0064"/>
<dbReference type="InterPro" id="IPR022448">
    <property type="entry name" value="Quinoprotein_dehydrogenase"/>
</dbReference>
<dbReference type="EMBL" id="JH600070">
    <property type="protein sequence ID" value="EIJ40990.1"/>
    <property type="molecule type" value="Genomic_DNA"/>
</dbReference>
<feature type="domain" description="Solute-binding protein family 3/N-terminal" evidence="2">
    <location>
        <begin position="34"/>
        <end position="274"/>
    </location>
</feature>
<dbReference type="SUPFAM" id="SSF53850">
    <property type="entry name" value="Periplasmic binding protein-like II"/>
    <property type="match status" value="1"/>
</dbReference>
<dbReference type="SMART" id="SM00062">
    <property type="entry name" value="PBPb"/>
    <property type="match status" value="1"/>
</dbReference>
<name>I3CBJ7_9GAMM</name>
<evidence type="ECO:0000259" key="2">
    <source>
        <dbReference type="SMART" id="SM00062"/>
    </source>
</evidence>
<dbReference type="HOGENOM" id="CLU_056715_0_0_6"/>
<reference evidence="3 4" key="1">
    <citation type="submission" date="2011-11" db="EMBL/GenBank/DDBJ databases">
        <title>Improved High-Quality Draft sequence of Beggiatoa alba B18lD.</title>
        <authorList>
            <consortium name="US DOE Joint Genome Institute"/>
            <person name="Lucas S."/>
            <person name="Han J."/>
            <person name="Lapidus A."/>
            <person name="Cheng J.-F."/>
            <person name="Goodwin L."/>
            <person name="Pitluck S."/>
            <person name="Peters L."/>
            <person name="Mikhailova N."/>
            <person name="Held B."/>
            <person name="Detter J.C."/>
            <person name="Han C."/>
            <person name="Tapia R."/>
            <person name="Land M."/>
            <person name="Hauser L."/>
            <person name="Kyrpides N."/>
            <person name="Ivanova N."/>
            <person name="Pagani I."/>
            <person name="Samuel K."/>
            <person name="Teske A."/>
            <person name="Mueller J."/>
            <person name="Woyke T."/>
        </authorList>
    </citation>
    <scope>NUCLEOTIDE SEQUENCE [LARGE SCALE GENOMIC DNA]</scope>
    <source>
        <strain evidence="3 4">B18LD</strain>
    </source>
</reference>
<evidence type="ECO:0000313" key="3">
    <source>
        <dbReference type="EMBL" id="EIJ40990.1"/>
    </source>
</evidence>
<keyword evidence="4" id="KW-1185">Reference proteome</keyword>
<evidence type="ECO:0000313" key="4">
    <source>
        <dbReference type="Proteomes" id="UP000005744"/>
    </source>
</evidence>